<keyword evidence="1" id="KW-0812">Transmembrane</keyword>
<keyword evidence="1" id="KW-0472">Membrane</keyword>
<dbReference type="Proteomes" id="UP000509241">
    <property type="component" value="Chromosome"/>
</dbReference>
<feature type="transmembrane region" description="Helical" evidence="1">
    <location>
        <begin position="43"/>
        <end position="68"/>
    </location>
</feature>
<protein>
    <submittedName>
        <fullName evidence="2">Uncharacterized protein</fullName>
    </submittedName>
</protein>
<proteinExistence type="predicted"/>
<organism evidence="2 3">
    <name type="scientific">Natrinema halophilum</name>
    <dbReference type="NCBI Taxonomy" id="1699371"/>
    <lineage>
        <taxon>Archaea</taxon>
        <taxon>Methanobacteriati</taxon>
        <taxon>Methanobacteriota</taxon>
        <taxon>Stenosarchaea group</taxon>
        <taxon>Halobacteria</taxon>
        <taxon>Halobacteriales</taxon>
        <taxon>Natrialbaceae</taxon>
        <taxon>Natrinema</taxon>
    </lineage>
</organism>
<dbReference type="KEGG" id="haly:HYG82_12860"/>
<gene>
    <name evidence="2" type="ORF">HYG82_12860</name>
</gene>
<dbReference type="EMBL" id="CP058601">
    <property type="protein sequence ID" value="QLG49688.1"/>
    <property type="molecule type" value="Genomic_DNA"/>
</dbReference>
<feature type="transmembrane region" description="Helical" evidence="1">
    <location>
        <begin position="12"/>
        <end position="31"/>
    </location>
</feature>
<keyword evidence="1" id="KW-1133">Transmembrane helix</keyword>
<keyword evidence="3" id="KW-1185">Reference proteome</keyword>
<evidence type="ECO:0000313" key="2">
    <source>
        <dbReference type="EMBL" id="QLG49688.1"/>
    </source>
</evidence>
<dbReference type="RefSeq" id="WP_179261477.1">
    <property type="nucleotide sequence ID" value="NZ_CP058601.1"/>
</dbReference>
<dbReference type="GeneID" id="56034197"/>
<evidence type="ECO:0000313" key="3">
    <source>
        <dbReference type="Proteomes" id="UP000509241"/>
    </source>
</evidence>
<sequence length="69" mass="7600">MVPETGYTKYPKMSVFMLVFAIFLMGSSIYVEGIDGVLRVDDFWETAIFFTGGAIGLISLSALAWVAVR</sequence>
<reference evidence="2 3" key="1">
    <citation type="submission" date="2020-07" db="EMBL/GenBank/DDBJ databases">
        <authorList>
            <person name="Cui H."/>
        </authorList>
    </citation>
    <scope>NUCLEOTIDE SEQUENCE [LARGE SCALE GENOMIC DNA]</scope>
    <source>
        <strain evidence="2 3">YPL8</strain>
    </source>
</reference>
<dbReference type="AlphaFoldDB" id="A0A7D5GI89"/>
<dbReference type="OrthoDB" id="202792at2157"/>
<accession>A0A7D5GI89</accession>
<name>A0A7D5GI89_9EURY</name>
<evidence type="ECO:0000256" key="1">
    <source>
        <dbReference type="SAM" id="Phobius"/>
    </source>
</evidence>